<evidence type="ECO:0000313" key="2">
    <source>
        <dbReference type="Proteomes" id="UP001163203"/>
    </source>
</evidence>
<reference evidence="1" key="1">
    <citation type="submission" date="2022-11" db="EMBL/GenBank/DDBJ databases">
        <authorList>
            <person name="Mo P."/>
        </authorList>
    </citation>
    <scope>NUCLEOTIDE SEQUENCE</scope>
    <source>
        <strain evidence="1">HUAS 11-8</strain>
    </source>
</reference>
<dbReference type="Proteomes" id="UP001163203">
    <property type="component" value="Chromosome"/>
</dbReference>
<dbReference type="EMBL" id="CP113836">
    <property type="protein sequence ID" value="WAL67168.1"/>
    <property type="molecule type" value="Genomic_DNA"/>
</dbReference>
<dbReference type="RefSeq" id="WP_268757296.1">
    <property type="nucleotide sequence ID" value="NZ_CP113836.1"/>
</dbReference>
<gene>
    <name evidence="1" type="ORF">ORV05_05090</name>
</gene>
<sequence>MRVQFLGSESGQTGCPTVYKTDRDTYLVQGWVVTDEEALAELHKHGNGIPAHETVVEIPEALVRFFQEQS</sequence>
<keyword evidence="2" id="KW-1185">Reference proteome</keyword>
<accession>A0ABY7B7K4</accession>
<evidence type="ECO:0000313" key="1">
    <source>
        <dbReference type="EMBL" id="WAL67168.1"/>
    </source>
</evidence>
<protein>
    <submittedName>
        <fullName evidence="1">Uncharacterized protein</fullName>
    </submittedName>
</protein>
<proteinExistence type="predicted"/>
<organism evidence="1 2">
    <name type="scientific">Amycolatopsis cynarae</name>
    <dbReference type="NCBI Taxonomy" id="2995223"/>
    <lineage>
        <taxon>Bacteria</taxon>
        <taxon>Bacillati</taxon>
        <taxon>Actinomycetota</taxon>
        <taxon>Actinomycetes</taxon>
        <taxon>Pseudonocardiales</taxon>
        <taxon>Pseudonocardiaceae</taxon>
        <taxon>Amycolatopsis</taxon>
    </lineage>
</organism>
<name>A0ABY7B7K4_9PSEU</name>